<dbReference type="Proteomes" id="UP000789831">
    <property type="component" value="Unassembled WGS sequence"/>
</dbReference>
<comment type="caution">
    <text evidence="1">The sequence shown here is derived from an EMBL/GenBank/DDBJ whole genome shotgun (WGS) entry which is preliminary data.</text>
</comment>
<keyword evidence="2" id="KW-1185">Reference proteome</keyword>
<name>A0A9N8WLS0_9GLOM</name>
<sequence length="73" mass="8003">MQISDDKHKLTMTGQLEIWSSEDNVEALNQILNICPLVPANSSAANSTLQHQLPTPTRSVVFVIVCTPTQQAK</sequence>
<protein>
    <submittedName>
        <fullName evidence="1">3798_t:CDS:1</fullName>
    </submittedName>
</protein>
<reference evidence="1" key="1">
    <citation type="submission" date="2021-06" db="EMBL/GenBank/DDBJ databases">
        <authorList>
            <person name="Kallberg Y."/>
            <person name="Tangrot J."/>
            <person name="Rosling A."/>
        </authorList>
    </citation>
    <scope>NUCLEOTIDE SEQUENCE</scope>
    <source>
        <strain evidence="1">MT106</strain>
    </source>
</reference>
<accession>A0A9N8WLS0</accession>
<dbReference type="AlphaFoldDB" id="A0A9N8WLS0"/>
<proteinExistence type="predicted"/>
<organism evidence="1 2">
    <name type="scientific">Ambispora gerdemannii</name>
    <dbReference type="NCBI Taxonomy" id="144530"/>
    <lineage>
        <taxon>Eukaryota</taxon>
        <taxon>Fungi</taxon>
        <taxon>Fungi incertae sedis</taxon>
        <taxon>Mucoromycota</taxon>
        <taxon>Glomeromycotina</taxon>
        <taxon>Glomeromycetes</taxon>
        <taxon>Archaeosporales</taxon>
        <taxon>Ambisporaceae</taxon>
        <taxon>Ambispora</taxon>
    </lineage>
</organism>
<dbReference type="EMBL" id="CAJVPL010000394">
    <property type="protein sequence ID" value="CAG8491531.1"/>
    <property type="molecule type" value="Genomic_DNA"/>
</dbReference>
<evidence type="ECO:0000313" key="1">
    <source>
        <dbReference type="EMBL" id="CAG8491531.1"/>
    </source>
</evidence>
<evidence type="ECO:0000313" key="2">
    <source>
        <dbReference type="Proteomes" id="UP000789831"/>
    </source>
</evidence>
<gene>
    <name evidence="1" type="ORF">AGERDE_LOCUS3778</name>
</gene>